<dbReference type="EMBL" id="BQNB010014315">
    <property type="protein sequence ID" value="GJT26715.1"/>
    <property type="molecule type" value="Genomic_DNA"/>
</dbReference>
<evidence type="ECO:0000313" key="2">
    <source>
        <dbReference type="EMBL" id="GJT26715.1"/>
    </source>
</evidence>
<reference evidence="2" key="1">
    <citation type="journal article" date="2022" name="Int. J. Mol. Sci.">
        <title>Draft Genome of Tanacetum Coccineum: Genomic Comparison of Closely Related Tanacetum-Family Plants.</title>
        <authorList>
            <person name="Yamashiro T."/>
            <person name="Shiraishi A."/>
            <person name="Nakayama K."/>
            <person name="Satake H."/>
        </authorList>
    </citation>
    <scope>NUCLEOTIDE SEQUENCE</scope>
</reference>
<proteinExistence type="predicted"/>
<feature type="region of interest" description="Disordered" evidence="1">
    <location>
        <begin position="176"/>
        <end position="217"/>
    </location>
</feature>
<evidence type="ECO:0000256" key="1">
    <source>
        <dbReference type="SAM" id="MobiDB-lite"/>
    </source>
</evidence>
<feature type="region of interest" description="Disordered" evidence="1">
    <location>
        <begin position="233"/>
        <end position="253"/>
    </location>
</feature>
<organism evidence="2 3">
    <name type="scientific">Tanacetum coccineum</name>
    <dbReference type="NCBI Taxonomy" id="301880"/>
    <lineage>
        <taxon>Eukaryota</taxon>
        <taxon>Viridiplantae</taxon>
        <taxon>Streptophyta</taxon>
        <taxon>Embryophyta</taxon>
        <taxon>Tracheophyta</taxon>
        <taxon>Spermatophyta</taxon>
        <taxon>Magnoliopsida</taxon>
        <taxon>eudicotyledons</taxon>
        <taxon>Gunneridae</taxon>
        <taxon>Pentapetalae</taxon>
        <taxon>asterids</taxon>
        <taxon>campanulids</taxon>
        <taxon>Asterales</taxon>
        <taxon>Asteraceae</taxon>
        <taxon>Asteroideae</taxon>
        <taxon>Anthemideae</taxon>
        <taxon>Anthemidinae</taxon>
        <taxon>Tanacetum</taxon>
    </lineage>
</organism>
<accession>A0ABQ5CI05</accession>
<sequence length="253" mass="28575">MWTFMKWKMAREAELEKQRVLILVMGWQNQYGTMQTELIMLITLANVNSVRQNVNFVKSNVNTVRPKQPVPTRSSLSRTLDGQRSIMKDKSDDFETPTQGKTLGEADISSKGLEAAETLAKVLTQRTKTYTRKVKTGLRRKLDADEVSTGEEINTGFTDVSTAFTDVNTTFEEIKSGDDEVNSGNESIIPSPKKGQREGKAVFEEKSQSKRTKKQIKEEQASLAEIVRLQAQEETENARKAELQRQDALIAKR</sequence>
<name>A0ABQ5CI05_9ASTR</name>
<feature type="region of interest" description="Disordered" evidence="1">
    <location>
        <begin position="66"/>
        <end position="104"/>
    </location>
</feature>
<dbReference type="CDD" id="cd22249">
    <property type="entry name" value="UDM1_RNF168_RNF169-like"/>
    <property type="match status" value="1"/>
</dbReference>
<gene>
    <name evidence="2" type="ORF">Tco_0906990</name>
</gene>
<feature type="compositionally biased region" description="Basic and acidic residues" evidence="1">
    <location>
        <begin position="236"/>
        <end position="245"/>
    </location>
</feature>
<dbReference type="Proteomes" id="UP001151760">
    <property type="component" value="Unassembled WGS sequence"/>
</dbReference>
<keyword evidence="3" id="KW-1185">Reference proteome</keyword>
<reference evidence="2" key="2">
    <citation type="submission" date="2022-01" db="EMBL/GenBank/DDBJ databases">
        <authorList>
            <person name="Yamashiro T."/>
            <person name="Shiraishi A."/>
            <person name="Satake H."/>
            <person name="Nakayama K."/>
        </authorList>
    </citation>
    <scope>NUCLEOTIDE SEQUENCE</scope>
</reference>
<feature type="compositionally biased region" description="Polar residues" evidence="1">
    <location>
        <begin position="66"/>
        <end position="82"/>
    </location>
</feature>
<comment type="caution">
    <text evidence="2">The sequence shown here is derived from an EMBL/GenBank/DDBJ whole genome shotgun (WGS) entry which is preliminary data.</text>
</comment>
<feature type="compositionally biased region" description="Basic and acidic residues" evidence="1">
    <location>
        <begin position="195"/>
        <end position="208"/>
    </location>
</feature>
<evidence type="ECO:0000313" key="3">
    <source>
        <dbReference type="Proteomes" id="UP001151760"/>
    </source>
</evidence>
<protein>
    <submittedName>
        <fullName evidence="2">Uncharacterized protein</fullName>
    </submittedName>
</protein>